<dbReference type="InterPro" id="IPR027417">
    <property type="entry name" value="P-loop_NTPase"/>
</dbReference>
<organism evidence="2 3">
    <name type="scientific">Tetraparma gracilis</name>
    <dbReference type="NCBI Taxonomy" id="2962635"/>
    <lineage>
        <taxon>Eukaryota</taxon>
        <taxon>Sar</taxon>
        <taxon>Stramenopiles</taxon>
        <taxon>Ochrophyta</taxon>
        <taxon>Bolidophyceae</taxon>
        <taxon>Parmales</taxon>
        <taxon>Triparmaceae</taxon>
        <taxon>Tetraparma</taxon>
    </lineage>
</organism>
<dbReference type="Proteomes" id="UP001165060">
    <property type="component" value="Unassembled WGS sequence"/>
</dbReference>
<name>A0ABQ6MWR2_9STRA</name>
<evidence type="ECO:0000313" key="2">
    <source>
        <dbReference type="EMBL" id="GMI34353.1"/>
    </source>
</evidence>
<reference evidence="2 3" key="1">
    <citation type="journal article" date="2023" name="Commun. Biol.">
        <title>Genome analysis of Parmales, the sister group of diatoms, reveals the evolutionary specialization of diatoms from phago-mixotrophs to photoautotrophs.</title>
        <authorList>
            <person name="Ban H."/>
            <person name="Sato S."/>
            <person name="Yoshikawa S."/>
            <person name="Yamada K."/>
            <person name="Nakamura Y."/>
            <person name="Ichinomiya M."/>
            <person name="Sato N."/>
            <person name="Blanc-Mathieu R."/>
            <person name="Endo H."/>
            <person name="Kuwata A."/>
            <person name="Ogata H."/>
        </authorList>
    </citation>
    <scope>NUCLEOTIDE SEQUENCE [LARGE SCALE GENOMIC DNA]</scope>
</reference>
<proteinExistence type="predicted"/>
<dbReference type="Gene3D" id="1.20.5.190">
    <property type="match status" value="1"/>
</dbReference>
<dbReference type="EMBL" id="BRYB01004628">
    <property type="protein sequence ID" value="GMI34353.1"/>
    <property type="molecule type" value="Genomic_DNA"/>
</dbReference>
<feature type="region of interest" description="Disordered" evidence="1">
    <location>
        <begin position="362"/>
        <end position="382"/>
    </location>
</feature>
<accession>A0ABQ6MWR2</accession>
<evidence type="ECO:0000256" key="1">
    <source>
        <dbReference type="SAM" id="MobiDB-lite"/>
    </source>
</evidence>
<sequence>MSDFASLYLFRSSTLALYDALLADAEENAPAELASCVAISRLFRGQFVRAGLAVKRAAATNIQRVFRGSIARFHTTGLRTAKSTAEDVAIFHYHVMIIQRTFRGFYSRRYYHDYEARKAYILSVVEKGEVLRETLRKNLELQIEEERKRQLESEREEFTKVTANLHHLLSTKTQPGIYNSPYTADNPPTAMGIPVEEHLRVGVKDLLKTRLSQKVKLVPDLNGTRRIPVKPVNKASLQATSKFDAVQEAERMERKLGRSQWASSRNFLGGGATADPEYLGGISKGTPFLDMYKNPLYQRGEPGAAEKLKREGKKPFTTTVGGNKSSVLPNGIFDVIREAQLEGGVTNRAMVREIRTKQFMSKTSPTTLTDGGDSLIIPETSD</sequence>
<comment type="caution">
    <text evidence="2">The sequence shown here is derived from an EMBL/GenBank/DDBJ whole genome shotgun (WGS) entry which is preliminary data.</text>
</comment>
<gene>
    <name evidence="2" type="ORF">TeGR_g2494</name>
</gene>
<dbReference type="SUPFAM" id="SSF52540">
    <property type="entry name" value="P-loop containing nucleoside triphosphate hydrolases"/>
    <property type="match status" value="1"/>
</dbReference>
<keyword evidence="3" id="KW-1185">Reference proteome</keyword>
<dbReference type="PROSITE" id="PS50096">
    <property type="entry name" value="IQ"/>
    <property type="match status" value="2"/>
</dbReference>
<evidence type="ECO:0000313" key="3">
    <source>
        <dbReference type="Proteomes" id="UP001165060"/>
    </source>
</evidence>
<protein>
    <submittedName>
        <fullName evidence="2">Uncharacterized protein</fullName>
    </submittedName>
</protein>